<evidence type="ECO:0000313" key="2">
    <source>
        <dbReference type="EMBL" id="KAF9619610.1"/>
    </source>
</evidence>
<evidence type="ECO:0000259" key="1">
    <source>
        <dbReference type="SMART" id="SM00579"/>
    </source>
</evidence>
<dbReference type="SUPFAM" id="SSF52047">
    <property type="entry name" value="RNI-like"/>
    <property type="match status" value="1"/>
</dbReference>
<comment type="caution">
    <text evidence="2">The sequence shown here is derived from an EMBL/GenBank/DDBJ whole genome shotgun (WGS) entry which is preliminary data.</text>
</comment>
<feature type="domain" description="FBD" evidence="1">
    <location>
        <begin position="259"/>
        <end position="336"/>
    </location>
</feature>
<dbReference type="EMBL" id="JADFTS010000002">
    <property type="protein sequence ID" value="KAF9619610.1"/>
    <property type="molecule type" value="Genomic_DNA"/>
</dbReference>
<organism evidence="2 3">
    <name type="scientific">Coptis chinensis</name>
    <dbReference type="NCBI Taxonomy" id="261450"/>
    <lineage>
        <taxon>Eukaryota</taxon>
        <taxon>Viridiplantae</taxon>
        <taxon>Streptophyta</taxon>
        <taxon>Embryophyta</taxon>
        <taxon>Tracheophyta</taxon>
        <taxon>Spermatophyta</taxon>
        <taxon>Magnoliopsida</taxon>
        <taxon>Ranunculales</taxon>
        <taxon>Ranunculaceae</taxon>
        <taxon>Coptidoideae</taxon>
        <taxon>Coptis</taxon>
    </lineage>
</organism>
<dbReference type="PANTHER" id="PTHR34145">
    <property type="entry name" value="OS02G0105600 PROTEIN"/>
    <property type="match status" value="1"/>
</dbReference>
<dbReference type="AlphaFoldDB" id="A0A835IIJ7"/>
<dbReference type="OrthoDB" id="1166306at2759"/>
<reference evidence="2 3" key="1">
    <citation type="submission" date="2020-10" db="EMBL/GenBank/DDBJ databases">
        <title>The Coptis chinensis genome and diversification of protoberbering-type alkaloids.</title>
        <authorList>
            <person name="Wang B."/>
            <person name="Shu S."/>
            <person name="Song C."/>
            <person name="Liu Y."/>
        </authorList>
    </citation>
    <scope>NUCLEOTIDE SEQUENCE [LARGE SCALE GENOMIC DNA]</scope>
    <source>
        <strain evidence="2">HL-2020</strain>
        <tissue evidence="2">Leaf</tissue>
    </source>
</reference>
<evidence type="ECO:0000313" key="3">
    <source>
        <dbReference type="Proteomes" id="UP000631114"/>
    </source>
</evidence>
<gene>
    <name evidence="2" type="ORF">IFM89_007931</name>
</gene>
<name>A0A835IIJ7_9MAGN</name>
<dbReference type="SMART" id="SM00579">
    <property type="entry name" value="FBD"/>
    <property type="match status" value="2"/>
</dbReference>
<keyword evidence="3" id="KW-1185">Reference proteome</keyword>
<dbReference type="InterPro" id="IPR006566">
    <property type="entry name" value="FBD"/>
</dbReference>
<dbReference type="PANTHER" id="PTHR34145:SF28">
    <property type="entry name" value="F-BOX DOMAIN-CONTAINING PROTEIN"/>
    <property type="match status" value="1"/>
</dbReference>
<proteinExistence type="predicted"/>
<sequence>MVIVKGKFGGLKNIAQVEQYEVKYKLSHLKLVEIEGFRGSENEMELVNLFLENAIVLEKMIIFLRNFGDEQELMKVACPCLETLILEECEFVNCYTLTISASQLKNLRISGVVPDSVVISTPKLVSIEMIRIRNTSIRFTCELKFISDVNFDIELDQSSESTALLISTVRNAQSLTLSTLFLQSIYVENDPSLFSCIQTPFSNLKLLKIGTLFSDNDIMLIKNLLRHSPQIEYVILGNYEDYEYTNQVELFEEEDMMSNCKLSHLKLVEIQGFRGYENEVKLAKFFLENATVLEQMFIMVSNSDKRSCVDNQEMMKIGRKLLRHPRASSSVGILFLQDRFMSTLHIL</sequence>
<accession>A0A835IIJ7</accession>
<dbReference type="InterPro" id="IPR053772">
    <property type="entry name" value="At1g61320/At1g61330-like"/>
</dbReference>
<dbReference type="Proteomes" id="UP000631114">
    <property type="component" value="Unassembled WGS sequence"/>
</dbReference>
<protein>
    <recommendedName>
        <fullName evidence="1">FBD domain-containing protein</fullName>
    </recommendedName>
</protein>
<dbReference type="Pfam" id="PF08387">
    <property type="entry name" value="FBD"/>
    <property type="match status" value="2"/>
</dbReference>
<feature type="domain" description="FBD" evidence="1">
    <location>
        <begin position="23"/>
        <end position="86"/>
    </location>
</feature>